<evidence type="ECO:0000313" key="8">
    <source>
        <dbReference type="Proteomes" id="UP001623591"/>
    </source>
</evidence>
<keyword evidence="1" id="KW-0813">Transport</keyword>
<dbReference type="PROSITE" id="PS00372">
    <property type="entry name" value="PTS_EIIA_TYPE_2_HIS"/>
    <property type="match status" value="1"/>
</dbReference>
<evidence type="ECO:0000256" key="4">
    <source>
        <dbReference type="ARBA" id="ARBA00022679"/>
    </source>
</evidence>
<evidence type="ECO:0000313" key="7">
    <source>
        <dbReference type="EMBL" id="MFL0246403.1"/>
    </source>
</evidence>
<keyword evidence="3 7" id="KW-0762">Sugar transport</keyword>
<dbReference type="RefSeq" id="WP_406768871.1">
    <property type="nucleotide sequence ID" value="NZ_JBJHZZ010000002.1"/>
</dbReference>
<sequence>MLINKNLIVTDMEVEDKREAIERLITLIKAENKINSEEEFYKCVLDREGEFSTGVGNGIAIPHGKSDTVKEAIVAFAKLNKKIDWSSIDNELVDLIFLLGVPEKNTENLHLKILAQLSRKLMDEDFVKKLRGSHNKQEIYNALSEIEVG</sequence>
<dbReference type="InterPro" id="IPR002178">
    <property type="entry name" value="PTS_EIIA_type-2_dom"/>
</dbReference>
<gene>
    <name evidence="7" type="ORF">ACJDUG_05325</name>
</gene>
<evidence type="ECO:0000259" key="6">
    <source>
        <dbReference type="PROSITE" id="PS51094"/>
    </source>
</evidence>
<dbReference type="InterPro" id="IPR051541">
    <property type="entry name" value="PTS_SugarTrans_NitroReg"/>
</dbReference>
<keyword evidence="8" id="KW-1185">Reference proteome</keyword>
<dbReference type="SUPFAM" id="SSF55804">
    <property type="entry name" value="Phoshotransferase/anion transport protein"/>
    <property type="match status" value="1"/>
</dbReference>
<dbReference type="PROSITE" id="PS51094">
    <property type="entry name" value="PTS_EIIA_TYPE_2"/>
    <property type="match status" value="1"/>
</dbReference>
<accession>A0ABW8T1J7</accession>
<keyword evidence="2" id="KW-0597">Phosphoprotein</keyword>
<dbReference type="CDD" id="cd00211">
    <property type="entry name" value="PTS_IIA_fru"/>
    <property type="match status" value="1"/>
</dbReference>
<dbReference type="EMBL" id="JBJHZZ010000002">
    <property type="protein sequence ID" value="MFL0246403.1"/>
    <property type="molecule type" value="Genomic_DNA"/>
</dbReference>
<name>A0ABW8T1J7_9CLOT</name>
<dbReference type="Gene3D" id="3.40.930.10">
    <property type="entry name" value="Mannitol-specific EII, Chain A"/>
    <property type="match status" value="1"/>
</dbReference>
<dbReference type="Proteomes" id="UP001623591">
    <property type="component" value="Unassembled WGS sequence"/>
</dbReference>
<dbReference type="Pfam" id="PF00359">
    <property type="entry name" value="PTS_EIIA_2"/>
    <property type="match status" value="1"/>
</dbReference>
<organism evidence="7 8">
    <name type="scientific">Candidatus Clostridium stratigraminis</name>
    <dbReference type="NCBI Taxonomy" id="3381661"/>
    <lineage>
        <taxon>Bacteria</taxon>
        <taxon>Bacillati</taxon>
        <taxon>Bacillota</taxon>
        <taxon>Clostridia</taxon>
        <taxon>Eubacteriales</taxon>
        <taxon>Clostridiaceae</taxon>
        <taxon>Clostridium</taxon>
    </lineage>
</organism>
<dbReference type="PANTHER" id="PTHR47738">
    <property type="entry name" value="PTS SYSTEM FRUCTOSE-LIKE EIIA COMPONENT-RELATED"/>
    <property type="match status" value="1"/>
</dbReference>
<dbReference type="NCBIfam" id="TIGR00848">
    <property type="entry name" value="fruA"/>
    <property type="match status" value="1"/>
</dbReference>
<proteinExistence type="predicted"/>
<evidence type="ECO:0000256" key="3">
    <source>
        <dbReference type="ARBA" id="ARBA00022597"/>
    </source>
</evidence>
<evidence type="ECO:0000256" key="2">
    <source>
        <dbReference type="ARBA" id="ARBA00022553"/>
    </source>
</evidence>
<evidence type="ECO:0000256" key="5">
    <source>
        <dbReference type="ARBA" id="ARBA00022683"/>
    </source>
</evidence>
<keyword evidence="4" id="KW-0808">Transferase</keyword>
<keyword evidence="5" id="KW-0598">Phosphotransferase system</keyword>
<dbReference type="InterPro" id="IPR016152">
    <property type="entry name" value="PTrfase/Anion_transptr"/>
</dbReference>
<reference evidence="7 8" key="1">
    <citation type="submission" date="2024-11" db="EMBL/GenBank/DDBJ databases">
        <authorList>
            <person name="Heng Y.C."/>
            <person name="Lim A.C.H."/>
            <person name="Lee J.K.Y."/>
            <person name="Kittelmann S."/>
        </authorList>
    </citation>
    <scope>NUCLEOTIDE SEQUENCE [LARGE SCALE GENOMIC DNA]</scope>
    <source>
        <strain evidence="7 8">WILCCON 0185</strain>
    </source>
</reference>
<protein>
    <submittedName>
        <fullName evidence="7">PTS sugar transporter subunit IIA</fullName>
    </submittedName>
</protein>
<feature type="domain" description="PTS EIIA type-2" evidence="6">
    <location>
        <begin position="1"/>
        <end position="146"/>
    </location>
</feature>
<comment type="caution">
    <text evidence="7">The sequence shown here is derived from an EMBL/GenBank/DDBJ whole genome shotgun (WGS) entry which is preliminary data.</text>
</comment>
<dbReference type="InterPro" id="IPR004715">
    <property type="entry name" value="PTS_IIA_fruc"/>
</dbReference>
<evidence type="ECO:0000256" key="1">
    <source>
        <dbReference type="ARBA" id="ARBA00022448"/>
    </source>
</evidence>
<dbReference type="PANTHER" id="PTHR47738:SF2">
    <property type="entry name" value="PTS SYSTEM FRUCTOSE-LIKE EIIA COMPONENT"/>
    <property type="match status" value="1"/>
</dbReference>